<dbReference type="PRINTS" id="PR00382">
    <property type="entry name" value="LIPIDTRNSFER"/>
</dbReference>
<dbReference type="InterPro" id="IPR000528">
    <property type="entry name" value="Plant_nsLTP"/>
</dbReference>
<dbReference type="PANTHER" id="PTHR33076">
    <property type="entry name" value="NON-SPECIFIC LIPID-TRANSFER PROTEIN 2-RELATED"/>
    <property type="match status" value="1"/>
</dbReference>
<dbReference type="SUPFAM" id="SSF47699">
    <property type="entry name" value="Bifunctional inhibitor/lipid-transfer protein/seed storage 2S albumin"/>
    <property type="match status" value="1"/>
</dbReference>
<evidence type="ECO:0000256" key="1">
    <source>
        <dbReference type="ARBA" id="ARBA00009748"/>
    </source>
</evidence>
<organism evidence="7 8">
    <name type="scientific">Nicotiana attenuata</name>
    <name type="common">Coyote tobacco</name>
    <dbReference type="NCBI Taxonomy" id="49451"/>
    <lineage>
        <taxon>Eukaryota</taxon>
        <taxon>Viridiplantae</taxon>
        <taxon>Streptophyta</taxon>
        <taxon>Embryophyta</taxon>
        <taxon>Tracheophyta</taxon>
        <taxon>Spermatophyta</taxon>
        <taxon>Magnoliopsida</taxon>
        <taxon>eudicotyledons</taxon>
        <taxon>Gunneridae</taxon>
        <taxon>Pentapetalae</taxon>
        <taxon>asterids</taxon>
        <taxon>lamiids</taxon>
        <taxon>Solanales</taxon>
        <taxon>Solanaceae</taxon>
        <taxon>Nicotianoideae</taxon>
        <taxon>Nicotianeae</taxon>
        <taxon>Nicotiana</taxon>
    </lineage>
</organism>
<evidence type="ECO:0000256" key="4">
    <source>
        <dbReference type="RuleBase" id="RU000628"/>
    </source>
</evidence>
<keyword evidence="8" id="KW-1185">Reference proteome</keyword>
<feature type="chain" id="PRO_5016428620" description="Non-specific lipid-transfer protein" evidence="5">
    <location>
        <begin position="31"/>
        <end position="122"/>
    </location>
</feature>
<dbReference type="GeneID" id="109239354"/>
<protein>
    <recommendedName>
        <fullName evidence="4">Non-specific lipid-transfer protein</fullName>
    </recommendedName>
</protein>
<dbReference type="InterPro" id="IPR016140">
    <property type="entry name" value="Bifunc_inhib/LTP/seed_store"/>
</dbReference>
<evidence type="ECO:0000259" key="6">
    <source>
        <dbReference type="SMART" id="SM00499"/>
    </source>
</evidence>
<name>A0A314LA73_NICAT</name>
<comment type="caution">
    <text evidence="7">The sequence shown here is derived from an EMBL/GenBank/DDBJ whole genome shotgun (WGS) entry which is preliminary data.</text>
</comment>
<dbReference type="KEGG" id="nau:109239354"/>
<dbReference type="CDD" id="cd01960">
    <property type="entry name" value="nsLTP1"/>
    <property type="match status" value="1"/>
</dbReference>
<dbReference type="Gramene" id="OIT38482">
    <property type="protein sequence ID" value="OIT38482"/>
    <property type="gene ID" value="A4A49_54881"/>
</dbReference>
<feature type="signal peptide" evidence="5">
    <location>
        <begin position="1"/>
        <end position="30"/>
    </location>
</feature>
<dbReference type="OrthoDB" id="1292476at2759"/>
<dbReference type="Pfam" id="PF00234">
    <property type="entry name" value="Tryp_alpha_amyl"/>
    <property type="match status" value="1"/>
</dbReference>
<dbReference type="AlphaFoldDB" id="A0A314LA73"/>
<evidence type="ECO:0000256" key="2">
    <source>
        <dbReference type="ARBA" id="ARBA00022448"/>
    </source>
</evidence>
<dbReference type="SMART" id="SM00499">
    <property type="entry name" value="AAI"/>
    <property type="match status" value="1"/>
</dbReference>
<keyword evidence="3 4" id="KW-0446">Lipid-binding</keyword>
<comment type="function">
    <text evidence="4">Plant non-specific lipid-transfer proteins transfer phospholipids as well as galactolipids across membranes. May play a role in wax or cutin deposition in the cell walls of expanding epidermal cells and certain secretory tissues.</text>
</comment>
<dbReference type="Gene3D" id="1.10.110.10">
    <property type="entry name" value="Plant lipid-transfer and hydrophobic proteins"/>
    <property type="match status" value="1"/>
</dbReference>
<keyword evidence="2 4" id="KW-0813">Transport</keyword>
<dbReference type="STRING" id="49451.A0A314LA73"/>
<evidence type="ECO:0000313" key="7">
    <source>
        <dbReference type="EMBL" id="OIT38482.1"/>
    </source>
</evidence>
<evidence type="ECO:0000256" key="5">
    <source>
        <dbReference type="SAM" id="SignalP"/>
    </source>
</evidence>
<dbReference type="GO" id="GO:0008289">
    <property type="term" value="F:lipid binding"/>
    <property type="evidence" value="ECO:0007669"/>
    <property type="project" value="UniProtKB-KW"/>
</dbReference>
<evidence type="ECO:0000313" key="8">
    <source>
        <dbReference type="Proteomes" id="UP000187609"/>
    </source>
</evidence>
<keyword evidence="5" id="KW-0732">Signal</keyword>
<accession>A0A314LA73</accession>
<feature type="domain" description="Bifunctional inhibitor/plant lipid transfer protein/seed storage helical" evidence="6">
    <location>
        <begin position="34"/>
        <end position="118"/>
    </location>
</feature>
<dbReference type="EMBL" id="MJEQ01000203">
    <property type="protein sequence ID" value="OIT38482.1"/>
    <property type="molecule type" value="Genomic_DNA"/>
</dbReference>
<comment type="similarity">
    <text evidence="1 4">Belongs to the plant LTP family.</text>
</comment>
<sequence>MASSKLLSPKKPLSLLLICTVLTAALRTEALLSCDTVCSSLQPCIGNVLGGGTLPPEWCSGLKPLISIAKTRPDRQSFCLCATGAASSATPEELGRTNGLAGRCHARVPFKISPDMDCSKVK</sequence>
<dbReference type="GO" id="GO:0006869">
    <property type="term" value="P:lipid transport"/>
    <property type="evidence" value="ECO:0007669"/>
    <property type="project" value="InterPro"/>
</dbReference>
<evidence type="ECO:0000256" key="3">
    <source>
        <dbReference type="ARBA" id="ARBA00023121"/>
    </source>
</evidence>
<proteinExistence type="inferred from homology"/>
<dbReference type="InterPro" id="IPR036312">
    <property type="entry name" value="Bifun_inhib/LTP/seed_sf"/>
</dbReference>
<reference evidence="7" key="1">
    <citation type="submission" date="2016-11" db="EMBL/GenBank/DDBJ databases">
        <title>The genome of Nicotiana attenuata.</title>
        <authorList>
            <person name="Xu S."/>
            <person name="Brockmoeller T."/>
            <person name="Gaquerel E."/>
            <person name="Navarro A."/>
            <person name="Kuhl H."/>
            <person name="Gase K."/>
            <person name="Ling Z."/>
            <person name="Zhou W."/>
            <person name="Kreitzer C."/>
            <person name="Stanke M."/>
            <person name="Tang H."/>
            <person name="Lyons E."/>
            <person name="Pandey P."/>
            <person name="Pandey S.P."/>
            <person name="Timmermann B."/>
            <person name="Baldwin I.T."/>
        </authorList>
    </citation>
    <scope>NUCLEOTIDE SEQUENCE [LARGE SCALE GENOMIC DNA]</scope>
    <source>
        <strain evidence="7">UT</strain>
    </source>
</reference>
<gene>
    <name evidence="7" type="primary">NLTP_4</name>
    <name evidence="7" type="ORF">A4A49_54881</name>
</gene>
<dbReference type="SMR" id="A0A314LA73"/>
<dbReference type="Proteomes" id="UP000187609">
    <property type="component" value="Unassembled WGS sequence"/>
</dbReference>